<dbReference type="InterPro" id="IPR007387">
    <property type="entry name" value="TRAP_DctQ"/>
</dbReference>
<comment type="similarity">
    <text evidence="8">Belongs to the TRAP transporter small permease family.</text>
</comment>
<sequence>MLTKINDRLNRTLSVITAVVLIVMMLHVVAHAVLRFLFSSPIYGTNEMVQYWYLPLVALLGIPAAQLQKQHITVTLATGQMNFWNAAIYKMFAALLGFGVSLLWAWFGFEEALHRMSIGATAGVTDVTIWPVYFLVPLTFLLLAALYIVEMVAVRRADDPEEPLVSETADDIETASK</sequence>
<evidence type="ECO:0000259" key="10">
    <source>
        <dbReference type="Pfam" id="PF04290"/>
    </source>
</evidence>
<keyword evidence="6 9" id="KW-1133">Transmembrane helix</keyword>
<dbReference type="RefSeq" id="WP_310175447.1">
    <property type="nucleotide sequence ID" value="NZ_BAABHE010000002.1"/>
</dbReference>
<evidence type="ECO:0000313" key="12">
    <source>
        <dbReference type="Proteomes" id="UP001183794"/>
    </source>
</evidence>
<comment type="subcellular location">
    <subcellularLocation>
        <location evidence="1">Cell inner membrane</location>
        <topology evidence="1">Multi-pass membrane protein</topology>
    </subcellularLocation>
</comment>
<keyword evidence="3" id="KW-1003">Cell membrane</keyword>
<evidence type="ECO:0000256" key="5">
    <source>
        <dbReference type="ARBA" id="ARBA00022692"/>
    </source>
</evidence>
<keyword evidence="4" id="KW-0997">Cell inner membrane</keyword>
<feature type="transmembrane region" description="Helical" evidence="9">
    <location>
        <begin position="88"/>
        <end position="109"/>
    </location>
</feature>
<proteinExistence type="inferred from homology"/>
<gene>
    <name evidence="11" type="ORF">J2S62_002600</name>
</gene>
<keyword evidence="5 9" id="KW-0812">Transmembrane</keyword>
<feature type="transmembrane region" description="Helical" evidence="9">
    <location>
        <begin position="50"/>
        <end position="67"/>
    </location>
</feature>
<name>A0ABU2B420_9MICC</name>
<evidence type="ECO:0000256" key="6">
    <source>
        <dbReference type="ARBA" id="ARBA00022989"/>
    </source>
</evidence>
<dbReference type="InterPro" id="IPR055348">
    <property type="entry name" value="DctQ"/>
</dbReference>
<comment type="caution">
    <text evidence="11">The sequence shown here is derived from an EMBL/GenBank/DDBJ whole genome shotgun (WGS) entry which is preliminary data.</text>
</comment>
<keyword evidence="12" id="KW-1185">Reference proteome</keyword>
<evidence type="ECO:0000256" key="9">
    <source>
        <dbReference type="SAM" id="Phobius"/>
    </source>
</evidence>
<reference evidence="11 12" key="1">
    <citation type="submission" date="2023-07" db="EMBL/GenBank/DDBJ databases">
        <title>Sequencing the genomes of 1000 actinobacteria strains.</title>
        <authorList>
            <person name="Klenk H.-P."/>
        </authorList>
    </citation>
    <scope>NUCLEOTIDE SEQUENCE [LARGE SCALE GENOMIC DNA]</scope>
    <source>
        <strain evidence="11 12">DSM 22966</strain>
    </source>
</reference>
<accession>A0ABU2B420</accession>
<feature type="transmembrane region" description="Helical" evidence="9">
    <location>
        <begin position="129"/>
        <end position="149"/>
    </location>
</feature>
<evidence type="ECO:0000256" key="3">
    <source>
        <dbReference type="ARBA" id="ARBA00022475"/>
    </source>
</evidence>
<feature type="transmembrane region" description="Helical" evidence="9">
    <location>
        <begin position="12"/>
        <end position="38"/>
    </location>
</feature>
<keyword evidence="7 9" id="KW-0472">Membrane</keyword>
<evidence type="ECO:0000256" key="7">
    <source>
        <dbReference type="ARBA" id="ARBA00023136"/>
    </source>
</evidence>
<organism evidence="11 12">
    <name type="scientific">Enteractinococcus fodinae</name>
    <dbReference type="NCBI Taxonomy" id="684663"/>
    <lineage>
        <taxon>Bacteria</taxon>
        <taxon>Bacillati</taxon>
        <taxon>Actinomycetota</taxon>
        <taxon>Actinomycetes</taxon>
        <taxon>Micrococcales</taxon>
        <taxon>Micrococcaceae</taxon>
    </lineage>
</organism>
<evidence type="ECO:0000256" key="1">
    <source>
        <dbReference type="ARBA" id="ARBA00004429"/>
    </source>
</evidence>
<dbReference type="EMBL" id="JAVDYJ010000001">
    <property type="protein sequence ID" value="MDR7348343.1"/>
    <property type="molecule type" value="Genomic_DNA"/>
</dbReference>
<evidence type="ECO:0000313" key="11">
    <source>
        <dbReference type="EMBL" id="MDR7348343.1"/>
    </source>
</evidence>
<dbReference type="Pfam" id="PF04290">
    <property type="entry name" value="DctQ"/>
    <property type="match status" value="1"/>
</dbReference>
<evidence type="ECO:0000256" key="8">
    <source>
        <dbReference type="ARBA" id="ARBA00038436"/>
    </source>
</evidence>
<dbReference type="Proteomes" id="UP001183794">
    <property type="component" value="Unassembled WGS sequence"/>
</dbReference>
<evidence type="ECO:0000256" key="4">
    <source>
        <dbReference type="ARBA" id="ARBA00022519"/>
    </source>
</evidence>
<protein>
    <submittedName>
        <fullName evidence="11">TRAP-type C4-dicarboxylate transport system permease small subunit</fullName>
    </submittedName>
</protein>
<feature type="domain" description="Tripartite ATP-independent periplasmic transporters DctQ component" evidence="10">
    <location>
        <begin position="24"/>
        <end position="153"/>
    </location>
</feature>
<keyword evidence="2" id="KW-0813">Transport</keyword>
<dbReference type="PANTHER" id="PTHR35011">
    <property type="entry name" value="2,3-DIKETO-L-GULONATE TRAP TRANSPORTER SMALL PERMEASE PROTEIN YIAM"/>
    <property type="match status" value="1"/>
</dbReference>
<evidence type="ECO:0000256" key="2">
    <source>
        <dbReference type="ARBA" id="ARBA00022448"/>
    </source>
</evidence>